<dbReference type="InterPro" id="IPR006342">
    <property type="entry name" value="FkbM_mtfrase"/>
</dbReference>
<evidence type="ECO:0000313" key="2">
    <source>
        <dbReference type="EMBL" id="CAH8248892.1"/>
    </source>
</evidence>
<dbReference type="PANTHER" id="PTHR34203">
    <property type="entry name" value="METHYLTRANSFERASE, FKBM FAMILY PROTEIN"/>
    <property type="match status" value="1"/>
</dbReference>
<dbReference type="NCBIfam" id="TIGR01444">
    <property type="entry name" value="fkbM_fam"/>
    <property type="match status" value="1"/>
</dbReference>
<dbReference type="Gene3D" id="3.40.50.150">
    <property type="entry name" value="Vaccinia Virus protein VP39"/>
    <property type="match status" value="1"/>
</dbReference>
<sequence length="361" mass="41263">MTLNTLLNEKTEYLSPTQRIKNAKKIVVFGAGGCGERAIGWIRSQGLTAYLVADNDIKKQGQTLDGIVIISPQELKEIYDENMLICIASTWASEISKQLLEMGCNNYIDLSNWIMGLDKHFEQNLIIENINYWNEVHQLLADDESKKVFEGIIKYRLTFNPVYINESIYPQYMHPIVQPEEGDIIIDAGAWQGDTVSSFAKSVNKNCLIYALEPETSNYEILLTTIRKNSLDNIVKPLKYGVSDSSKRVYFNIDKQNSGSYEVVEYDTGLHIDVISIDNLVHEMNFIPNLIKMDIEGSEYDALCGAENTIKEHKPKLQICVYHKWDDIWKLLKKIVDINAEYKFYLGHHTGNITETVLYAV</sequence>
<name>A0ABN8UCT0_9BACL</name>
<comment type="caution">
    <text evidence="2">The sequence shown here is derived from an EMBL/GenBank/DDBJ whole genome shotgun (WGS) entry which is preliminary data.</text>
</comment>
<protein>
    <submittedName>
        <fullName evidence="2">FkbM family methyltransferase</fullName>
    </submittedName>
</protein>
<evidence type="ECO:0000259" key="1">
    <source>
        <dbReference type="Pfam" id="PF05050"/>
    </source>
</evidence>
<dbReference type="EMBL" id="CALYLO010000013">
    <property type="protein sequence ID" value="CAH8248892.1"/>
    <property type="molecule type" value="Genomic_DNA"/>
</dbReference>
<keyword evidence="2" id="KW-0489">Methyltransferase</keyword>
<dbReference type="GO" id="GO:0008168">
    <property type="term" value="F:methyltransferase activity"/>
    <property type="evidence" value="ECO:0007669"/>
    <property type="project" value="UniProtKB-KW"/>
</dbReference>
<dbReference type="Pfam" id="PF05050">
    <property type="entry name" value="Methyltransf_21"/>
    <property type="match status" value="1"/>
</dbReference>
<keyword evidence="3" id="KW-1185">Reference proteome</keyword>
<dbReference type="RefSeq" id="WP_213428176.1">
    <property type="nucleotide sequence ID" value="NZ_AP031286.1"/>
</dbReference>
<dbReference type="PANTHER" id="PTHR34203:SF15">
    <property type="entry name" value="SLL1173 PROTEIN"/>
    <property type="match status" value="1"/>
</dbReference>
<evidence type="ECO:0000313" key="3">
    <source>
        <dbReference type="Proteomes" id="UP001154322"/>
    </source>
</evidence>
<keyword evidence="2" id="KW-0808">Transferase</keyword>
<dbReference type="InterPro" id="IPR029063">
    <property type="entry name" value="SAM-dependent_MTases_sf"/>
</dbReference>
<dbReference type="Proteomes" id="UP001154322">
    <property type="component" value="Unassembled WGS sequence"/>
</dbReference>
<dbReference type="SUPFAM" id="SSF53335">
    <property type="entry name" value="S-adenosyl-L-methionine-dependent methyltransferases"/>
    <property type="match status" value="1"/>
</dbReference>
<dbReference type="GO" id="GO:0032259">
    <property type="term" value="P:methylation"/>
    <property type="evidence" value="ECO:0007669"/>
    <property type="project" value="UniProtKB-KW"/>
</dbReference>
<dbReference type="Gene3D" id="3.40.50.720">
    <property type="entry name" value="NAD(P)-binding Rossmann-like Domain"/>
    <property type="match status" value="1"/>
</dbReference>
<gene>
    <name evidence="2" type="ORF">WJ0W_006076</name>
</gene>
<organism evidence="2 3">
    <name type="scientific">Paenibacillus melissococcoides</name>
    <dbReference type="NCBI Taxonomy" id="2912268"/>
    <lineage>
        <taxon>Bacteria</taxon>
        <taxon>Bacillati</taxon>
        <taxon>Bacillota</taxon>
        <taxon>Bacilli</taxon>
        <taxon>Bacillales</taxon>
        <taxon>Paenibacillaceae</taxon>
        <taxon>Paenibacillus</taxon>
    </lineage>
</organism>
<dbReference type="InterPro" id="IPR052514">
    <property type="entry name" value="SAM-dependent_MTase"/>
</dbReference>
<reference evidence="2" key="1">
    <citation type="submission" date="2022-06" db="EMBL/GenBank/DDBJ databases">
        <authorList>
            <person name="Dietemann V."/>
            <person name="Ory F."/>
            <person name="Dainat B."/>
            <person name="Oberhansli S."/>
        </authorList>
    </citation>
    <scope>NUCLEOTIDE SEQUENCE</scope>
    <source>
        <strain evidence="2">Ena-SAMPLE-TAB-26-04-2022-14:26:32:270-5432</strain>
    </source>
</reference>
<accession>A0ABN8UCT0</accession>
<proteinExistence type="predicted"/>
<feature type="domain" description="Methyltransferase FkbM" evidence="1">
    <location>
        <begin position="187"/>
        <end position="338"/>
    </location>
</feature>